<accession>A0ABU1UDS1</accession>
<dbReference type="EMBL" id="JAVDVQ010000010">
    <property type="protein sequence ID" value="MDR7083327.1"/>
    <property type="molecule type" value="Genomic_DNA"/>
</dbReference>
<sequence length="193" mass="21524">MELSIQNLKQDALQDRLSSGGVNISMLWVCTKRFPRKSSFSSPSSTTQTGVIVDADLRLAHGTSVTMQELANEDWVVRGRKAASSRFWDGVHGLPSWFSSRWQPCSEGRPGRDHRMSRGMLYRSCALTLPPHPTAGGKVKKSGFIKAQIKNGFHAVAQAERPWELVLYFNLSDNLQFLVFVEVAGAGWDSREL</sequence>
<comment type="caution">
    <text evidence="1">The sequence shown here is derived from an EMBL/GenBank/DDBJ whole genome shotgun (WGS) entry which is preliminary data.</text>
</comment>
<evidence type="ECO:0000313" key="1">
    <source>
        <dbReference type="EMBL" id="MDR7083327.1"/>
    </source>
</evidence>
<dbReference type="Proteomes" id="UP001252243">
    <property type="component" value="Unassembled WGS sequence"/>
</dbReference>
<reference evidence="1 2" key="1">
    <citation type="submission" date="2023-07" db="EMBL/GenBank/DDBJ databases">
        <title>Sorghum-associated microbial communities from plants grown in Nebraska, USA.</title>
        <authorList>
            <person name="Schachtman D."/>
        </authorList>
    </citation>
    <scope>NUCLEOTIDE SEQUENCE [LARGE SCALE GENOMIC DNA]</scope>
    <source>
        <strain evidence="1 2">BE167</strain>
    </source>
</reference>
<organism evidence="1 2">
    <name type="scientific">Arthrobacter ginsengisoli</name>
    <dbReference type="NCBI Taxonomy" id="1356565"/>
    <lineage>
        <taxon>Bacteria</taxon>
        <taxon>Bacillati</taxon>
        <taxon>Actinomycetota</taxon>
        <taxon>Actinomycetes</taxon>
        <taxon>Micrococcales</taxon>
        <taxon>Micrococcaceae</taxon>
        <taxon>Arthrobacter</taxon>
    </lineage>
</organism>
<gene>
    <name evidence="1" type="ORF">J2X01_002621</name>
</gene>
<keyword evidence="2" id="KW-1185">Reference proteome</keyword>
<protein>
    <submittedName>
        <fullName evidence="1">Uncharacterized protein</fullName>
    </submittedName>
</protein>
<evidence type="ECO:0000313" key="2">
    <source>
        <dbReference type="Proteomes" id="UP001252243"/>
    </source>
</evidence>
<proteinExistence type="predicted"/>
<name>A0ABU1UDS1_9MICC</name>